<name>A0A2X4UFP0_SERPL</name>
<accession>A0A2X4UFP0</accession>
<evidence type="ECO:0008006" key="3">
    <source>
        <dbReference type="Google" id="ProtNLM"/>
    </source>
</evidence>
<dbReference type="EMBL" id="LS483469">
    <property type="protein sequence ID" value="SQI34368.1"/>
    <property type="molecule type" value="Genomic_DNA"/>
</dbReference>
<evidence type="ECO:0000313" key="1">
    <source>
        <dbReference type="EMBL" id="SQI34368.1"/>
    </source>
</evidence>
<gene>
    <name evidence="1" type="ORF">NCTC12961_01683</name>
</gene>
<evidence type="ECO:0000313" key="2">
    <source>
        <dbReference type="Proteomes" id="UP000248897"/>
    </source>
</evidence>
<reference evidence="1 2" key="1">
    <citation type="submission" date="2018-06" db="EMBL/GenBank/DDBJ databases">
        <authorList>
            <consortium name="Pathogen Informatics"/>
            <person name="Doyle S."/>
        </authorList>
    </citation>
    <scope>NUCLEOTIDE SEQUENCE [LARGE SCALE GENOMIC DNA]</scope>
    <source>
        <strain evidence="1 2">NCTC12961</strain>
    </source>
</reference>
<protein>
    <recommendedName>
        <fullName evidence="3">Fe2OG dioxygenase domain-containing protein</fullName>
    </recommendedName>
</protein>
<dbReference type="Proteomes" id="UP000248897">
    <property type="component" value="Chromosome 1"/>
</dbReference>
<dbReference type="AlphaFoldDB" id="A0A2X4UFP0"/>
<proteinExistence type="predicted"/>
<organism evidence="1 2">
    <name type="scientific">Serratia plymuthica</name>
    <dbReference type="NCBI Taxonomy" id="82996"/>
    <lineage>
        <taxon>Bacteria</taxon>
        <taxon>Pseudomonadati</taxon>
        <taxon>Pseudomonadota</taxon>
        <taxon>Gammaproteobacteria</taxon>
        <taxon>Enterobacterales</taxon>
        <taxon>Yersiniaceae</taxon>
        <taxon>Serratia</taxon>
    </lineage>
</organism>
<sequence length="48" mass="5459">MLFRGRNAMHRVTPTEGDTTRMLVVLAYNAQPDIALSESARMTFYGRL</sequence>